<keyword evidence="7 8" id="KW-0472">Membrane</keyword>
<dbReference type="InterPro" id="IPR003593">
    <property type="entry name" value="AAA+_ATPase"/>
</dbReference>
<dbReference type="Pfam" id="PF00005">
    <property type="entry name" value="ABC_tran"/>
    <property type="match status" value="1"/>
</dbReference>
<dbReference type="PROSITE" id="PS50893">
    <property type="entry name" value="ABC_TRANSPORTER_2"/>
    <property type="match status" value="1"/>
</dbReference>
<dbReference type="Pfam" id="PF00664">
    <property type="entry name" value="ABC_membrane"/>
    <property type="match status" value="1"/>
</dbReference>
<evidence type="ECO:0000313" key="11">
    <source>
        <dbReference type="EMBL" id="EFQ04786.1"/>
    </source>
</evidence>
<dbReference type="HOGENOM" id="CLU_000604_84_3_9"/>
<evidence type="ECO:0000313" key="12">
    <source>
        <dbReference type="Proteomes" id="UP000003195"/>
    </source>
</evidence>
<dbReference type="STRING" id="706434.HMPREF9429_00282"/>
<keyword evidence="2" id="KW-0813">Transport</keyword>
<dbReference type="Proteomes" id="UP000003195">
    <property type="component" value="Unassembled WGS sequence"/>
</dbReference>
<dbReference type="GO" id="GO:0015421">
    <property type="term" value="F:ABC-type oligopeptide transporter activity"/>
    <property type="evidence" value="ECO:0007669"/>
    <property type="project" value="TreeGrafter"/>
</dbReference>
<feature type="transmembrane region" description="Helical" evidence="8">
    <location>
        <begin position="265"/>
        <end position="282"/>
    </location>
</feature>
<dbReference type="SUPFAM" id="SSF52540">
    <property type="entry name" value="P-loop containing nucleoside triphosphate hydrolases"/>
    <property type="match status" value="1"/>
</dbReference>
<comment type="subcellular location">
    <subcellularLocation>
        <location evidence="1">Cell membrane</location>
        <topology evidence="1">Multi-pass membrane protein</topology>
    </subcellularLocation>
</comment>
<keyword evidence="3 8" id="KW-0812">Transmembrane</keyword>
<name>E2ZA24_9FIRM</name>
<dbReference type="InterPro" id="IPR027417">
    <property type="entry name" value="P-loop_NTPase"/>
</dbReference>
<dbReference type="PROSITE" id="PS00211">
    <property type="entry name" value="ABC_TRANSPORTER_1"/>
    <property type="match status" value="1"/>
</dbReference>
<sequence length="570" mass="63668">MDLFQFYKPYKKSLAFVIAGALLTAGMEVTFPMIVRHILGVVLPARDMQSLLYEGAGLLGLYLLCLGITYCVYCVGRTMGVRVERDLRNSLFRHLENLDFAFFDKEKTGHLVSRVTGDIGEVGNIIFEMPHLAVVCLITMGGSAFFLFYINPLLAVFVLLLVALKTGDTIFLNRKMKSAFAETRQHMGVVGSVATEILAAVRAVKAFNGENRAYQRFSDVTADLANSQMRTFRYQAYMAGTVTFFSNAINLTIIVVGAVLMMNDLMTMSDLVAFLMYLMLFLRPIMQLTSLTEQYQRSMAGFRRYQELIRVEPKVRGGSVVADSRRIKGDVVFEHVDFAYPDGTHVLKDFNLTVKAGEQVALVGPTGAGKSSVASLLLRFYDVTGGKITLDGRDIREYTLESLHECIGIVQQDMYLFSDSVSENIRLGRTDSTQADIEAAAKDARAHEFISRLPRGYDSYIGERGVMLSGGQKQRLSLSRVFLKNPPVLILDEATAAMDNETEKQVLQSLAELSRKRTTLTIAHRLATVRHADRIIVLSGGRICESGSHEELMKVRGEYYDLYMSQFNKT</sequence>
<evidence type="ECO:0000259" key="9">
    <source>
        <dbReference type="PROSITE" id="PS50893"/>
    </source>
</evidence>
<evidence type="ECO:0000256" key="3">
    <source>
        <dbReference type="ARBA" id="ARBA00022692"/>
    </source>
</evidence>
<feature type="domain" description="ABC transporter" evidence="9">
    <location>
        <begin position="331"/>
        <end position="565"/>
    </location>
</feature>
<dbReference type="InterPro" id="IPR003439">
    <property type="entry name" value="ABC_transporter-like_ATP-bd"/>
</dbReference>
<keyword evidence="12" id="KW-1185">Reference proteome</keyword>
<comment type="caution">
    <text evidence="11">The sequence shown here is derived from an EMBL/GenBank/DDBJ whole genome shotgun (WGS) entry which is preliminary data.</text>
</comment>
<evidence type="ECO:0000256" key="6">
    <source>
        <dbReference type="ARBA" id="ARBA00022989"/>
    </source>
</evidence>
<dbReference type="PROSITE" id="PS50929">
    <property type="entry name" value="ABC_TM1F"/>
    <property type="match status" value="1"/>
</dbReference>
<dbReference type="InterPro" id="IPR017871">
    <property type="entry name" value="ABC_transporter-like_CS"/>
</dbReference>
<protein>
    <submittedName>
        <fullName evidence="11">ABC transporter, ATP-binding protein</fullName>
    </submittedName>
</protein>
<evidence type="ECO:0000256" key="8">
    <source>
        <dbReference type="SAM" id="Phobius"/>
    </source>
</evidence>
<dbReference type="GO" id="GO:0016887">
    <property type="term" value="F:ATP hydrolysis activity"/>
    <property type="evidence" value="ECO:0007669"/>
    <property type="project" value="InterPro"/>
</dbReference>
<dbReference type="eggNOG" id="COG1132">
    <property type="taxonomic scope" value="Bacteria"/>
</dbReference>
<dbReference type="InterPro" id="IPR039421">
    <property type="entry name" value="Type_1_exporter"/>
</dbReference>
<evidence type="ECO:0000256" key="2">
    <source>
        <dbReference type="ARBA" id="ARBA00022448"/>
    </source>
</evidence>
<dbReference type="PANTHER" id="PTHR43394:SF1">
    <property type="entry name" value="ATP-BINDING CASSETTE SUB-FAMILY B MEMBER 10, MITOCHONDRIAL"/>
    <property type="match status" value="1"/>
</dbReference>
<evidence type="ECO:0000256" key="4">
    <source>
        <dbReference type="ARBA" id="ARBA00022741"/>
    </source>
</evidence>
<gene>
    <name evidence="11" type="ORF">HMPREF9429_00282</name>
</gene>
<dbReference type="RefSeq" id="WP_006941067.1">
    <property type="nucleotide sequence ID" value="NZ_GL538184.1"/>
</dbReference>
<keyword evidence="6 8" id="KW-1133">Transmembrane helix</keyword>
<accession>E2ZA24</accession>
<feature type="transmembrane region" description="Helical" evidence="8">
    <location>
        <begin position="14"/>
        <end position="35"/>
    </location>
</feature>
<evidence type="ECO:0000256" key="7">
    <source>
        <dbReference type="ARBA" id="ARBA00023136"/>
    </source>
</evidence>
<keyword evidence="5 11" id="KW-0067">ATP-binding</keyword>
<dbReference type="CDD" id="cd18549">
    <property type="entry name" value="ABC_6TM_YwjA_like"/>
    <property type="match status" value="1"/>
</dbReference>
<dbReference type="SMART" id="SM00382">
    <property type="entry name" value="AAA"/>
    <property type="match status" value="1"/>
</dbReference>
<dbReference type="AlphaFoldDB" id="E2ZA24"/>
<evidence type="ECO:0000256" key="5">
    <source>
        <dbReference type="ARBA" id="ARBA00022840"/>
    </source>
</evidence>
<evidence type="ECO:0000259" key="10">
    <source>
        <dbReference type="PROSITE" id="PS50929"/>
    </source>
</evidence>
<feature type="transmembrane region" description="Helical" evidence="8">
    <location>
        <begin position="55"/>
        <end position="75"/>
    </location>
</feature>
<dbReference type="GO" id="GO:0005524">
    <property type="term" value="F:ATP binding"/>
    <property type="evidence" value="ECO:0007669"/>
    <property type="project" value="UniProtKB-KW"/>
</dbReference>
<keyword evidence="4" id="KW-0547">Nucleotide-binding</keyword>
<organism evidence="11 12">
    <name type="scientific">Megasphaera micronuciformis F0359</name>
    <dbReference type="NCBI Taxonomy" id="706434"/>
    <lineage>
        <taxon>Bacteria</taxon>
        <taxon>Bacillati</taxon>
        <taxon>Bacillota</taxon>
        <taxon>Negativicutes</taxon>
        <taxon>Veillonellales</taxon>
        <taxon>Veillonellaceae</taxon>
        <taxon>Megasphaera</taxon>
    </lineage>
</organism>
<dbReference type="GO" id="GO:0005886">
    <property type="term" value="C:plasma membrane"/>
    <property type="evidence" value="ECO:0007669"/>
    <property type="project" value="UniProtKB-SubCell"/>
</dbReference>
<dbReference type="EMBL" id="AECS01000010">
    <property type="protein sequence ID" value="EFQ04786.1"/>
    <property type="molecule type" value="Genomic_DNA"/>
</dbReference>
<dbReference type="SUPFAM" id="SSF90123">
    <property type="entry name" value="ABC transporter transmembrane region"/>
    <property type="match status" value="1"/>
</dbReference>
<feature type="domain" description="ABC transmembrane type-1" evidence="10">
    <location>
        <begin position="15"/>
        <end position="297"/>
    </location>
</feature>
<dbReference type="OrthoDB" id="9762778at2"/>
<dbReference type="FunFam" id="3.40.50.300:FF:000287">
    <property type="entry name" value="Multidrug ABC transporter ATP-binding protein"/>
    <property type="match status" value="1"/>
</dbReference>
<feature type="transmembrane region" description="Helical" evidence="8">
    <location>
        <begin position="236"/>
        <end position="259"/>
    </location>
</feature>
<dbReference type="PANTHER" id="PTHR43394">
    <property type="entry name" value="ATP-DEPENDENT PERMEASE MDL1, MITOCHONDRIAL"/>
    <property type="match status" value="1"/>
</dbReference>
<dbReference type="Gene3D" id="3.40.50.300">
    <property type="entry name" value="P-loop containing nucleotide triphosphate hydrolases"/>
    <property type="match status" value="1"/>
</dbReference>
<dbReference type="Gene3D" id="1.20.1560.10">
    <property type="entry name" value="ABC transporter type 1, transmembrane domain"/>
    <property type="match status" value="1"/>
</dbReference>
<evidence type="ECO:0000256" key="1">
    <source>
        <dbReference type="ARBA" id="ARBA00004651"/>
    </source>
</evidence>
<dbReference type="InterPro" id="IPR036640">
    <property type="entry name" value="ABC1_TM_sf"/>
</dbReference>
<reference evidence="11 12" key="1">
    <citation type="submission" date="2010-08" db="EMBL/GenBank/DDBJ databases">
        <authorList>
            <person name="Weinstock G."/>
            <person name="Sodergren E."/>
            <person name="Clifton S."/>
            <person name="Fulton L."/>
            <person name="Fulton B."/>
            <person name="Courtney L."/>
            <person name="Fronick C."/>
            <person name="Harrison M."/>
            <person name="Strong C."/>
            <person name="Farmer C."/>
            <person name="Delahaunty K."/>
            <person name="Markovic C."/>
            <person name="Hall O."/>
            <person name="Minx P."/>
            <person name="Tomlinson C."/>
            <person name="Mitreva M."/>
            <person name="Hou S."/>
            <person name="Chen J."/>
            <person name="Wollam A."/>
            <person name="Pepin K.H."/>
            <person name="Johnson M."/>
            <person name="Bhonagiri V."/>
            <person name="Zhang X."/>
            <person name="Suruliraj S."/>
            <person name="Warren W."/>
            <person name="Chinwalla A."/>
            <person name="Mardis E.R."/>
            <person name="Wilson R.K."/>
        </authorList>
    </citation>
    <scope>NUCLEOTIDE SEQUENCE [LARGE SCALE GENOMIC DNA]</scope>
    <source>
        <strain evidence="11 12">F0359</strain>
    </source>
</reference>
<dbReference type="InterPro" id="IPR011527">
    <property type="entry name" value="ABC1_TM_dom"/>
</dbReference>
<proteinExistence type="predicted"/>